<evidence type="ECO:0000313" key="1">
    <source>
        <dbReference type="Proteomes" id="UP000887579"/>
    </source>
</evidence>
<sequence>MREEDSAKYEDYVNSIKEYCIKNPDCSIENAFDINKMERGGEEKSLRQKVRALMYAIRDLCDPESGSTDNVPENARYKDSTPMNKDIW</sequence>
<accession>A0AC34FFL7</accession>
<organism evidence="1 2">
    <name type="scientific">Panagrolaimus sp. ES5</name>
    <dbReference type="NCBI Taxonomy" id="591445"/>
    <lineage>
        <taxon>Eukaryota</taxon>
        <taxon>Metazoa</taxon>
        <taxon>Ecdysozoa</taxon>
        <taxon>Nematoda</taxon>
        <taxon>Chromadorea</taxon>
        <taxon>Rhabditida</taxon>
        <taxon>Tylenchina</taxon>
        <taxon>Panagrolaimomorpha</taxon>
        <taxon>Panagrolaimoidea</taxon>
        <taxon>Panagrolaimidae</taxon>
        <taxon>Panagrolaimus</taxon>
    </lineage>
</organism>
<evidence type="ECO:0000313" key="2">
    <source>
        <dbReference type="WBParaSite" id="ES5_v2.g16083.t1"/>
    </source>
</evidence>
<protein>
    <submittedName>
        <fullName evidence="2">Uncharacterized protein</fullName>
    </submittedName>
</protein>
<dbReference type="WBParaSite" id="ES5_v2.g16083.t1">
    <property type="protein sequence ID" value="ES5_v2.g16083.t1"/>
    <property type="gene ID" value="ES5_v2.g16083"/>
</dbReference>
<proteinExistence type="predicted"/>
<dbReference type="Proteomes" id="UP000887579">
    <property type="component" value="Unplaced"/>
</dbReference>
<name>A0AC34FFL7_9BILA</name>
<reference evidence="2" key="1">
    <citation type="submission" date="2022-11" db="UniProtKB">
        <authorList>
            <consortium name="WormBaseParasite"/>
        </authorList>
    </citation>
    <scope>IDENTIFICATION</scope>
</reference>